<sequence length="244" mass="27506">SKLLVFEGNLSEDHLGLDLELFIWLSNWASVVFHLGAKINYCESYREHRDANVLGTRNALQLAASGRHKSFHYLSSIDTWGSTGFILRTQELHEDEPLQLHIQGLRYDIGYAQSQWTAEAMVRRMRDRGLPTAIYRPGFTIGHSQTGAGNPDDFVPRVIVGSIQLGLFPRLDQRLEYVPVDYAIPAMLHIASSNANLNHSYSLVAPEPSPTQRACSTKPDILSQLSIIQNGWPTRRRGNDQMDH</sequence>
<dbReference type="Proteomes" id="UP001177260">
    <property type="component" value="Unassembled WGS sequence"/>
</dbReference>
<keyword evidence="2" id="KW-1185">Reference proteome</keyword>
<proteinExistence type="predicted"/>
<accession>A0ACC3B0F0</accession>
<evidence type="ECO:0000313" key="1">
    <source>
        <dbReference type="EMBL" id="KAK1143679.1"/>
    </source>
</evidence>
<gene>
    <name evidence="1" type="ORF">N8T08_006079</name>
</gene>
<comment type="caution">
    <text evidence="1">The sequence shown here is derived from an EMBL/GenBank/DDBJ whole genome shotgun (WGS) entry which is preliminary data.</text>
</comment>
<organism evidence="1 2">
    <name type="scientific">Aspergillus melleus</name>
    <dbReference type="NCBI Taxonomy" id="138277"/>
    <lineage>
        <taxon>Eukaryota</taxon>
        <taxon>Fungi</taxon>
        <taxon>Dikarya</taxon>
        <taxon>Ascomycota</taxon>
        <taxon>Pezizomycotina</taxon>
        <taxon>Eurotiomycetes</taxon>
        <taxon>Eurotiomycetidae</taxon>
        <taxon>Eurotiales</taxon>
        <taxon>Aspergillaceae</taxon>
        <taxon>Aspergillus</taxon>
        <taxon>Aspergillus subgen. Circumdati</taxon>
    </lineage>
</organism>
<feature type="non-terminal residue" evidence="1">
    <location>
        <position position="1"/>
    </location>
</feature>
<reference evidence="1 2" key="1">
    <citation type="journal article" date="2023" name="ACS Omega">
        <title>Identification of the Neoaspergillic Acid Biosynthesis Gene Cluster by Establishing an In Vitro CRISPR-Ribonucleoprotein Genetic System in Aspergillus melleus.</title>
        <authorList>
            <person name="Yuan B."/>
            <person name="Grau M.F."/>
            <person name="Murata R.M."/>
            <person name="Torok T."/>
            <person name="Venkateswaran K."/>
            <person name="Stajich J.E."/>
            <person name="Wang C.C.C."/>
        </authorList>
    </citation>
    <scope>NUCLEOTIDE SEQUENCE [LARGE SCALE GENOMIC DNA]</scope>
    <source>
        <strain evidence="1 2">IMV 1140</strain>
    </source>
</reference>
<protein>
    <submittedName>
        <fullName evidence="1">PKS/NRPS-like protein biosynthetic cluster</fullName>
    </submittedName>
</protein>
<dbReference type="EMBL" id="JAOPJF010000037">
    <property type="protein sequence ID" value="KAK1143679.1"/>
    <property type="molecule type" value="Genomic_DNA"/>
</dbReference>
<evidence type="ECO:0000313" key="2">
    <source>
        <dbReference type="Proteomes" id="UP001177260"/>
    </source>
</evidence>
<name>A0ACC3B0F0_9EURO</name>